<dbReference type="Proteomes" id="UP000605013">
    <property type="component" value="Unassembled WGS sequence"/>
</dbReference>
<dbReference type="InterPro" id="IPR036890">
    <property type="entry name" value="HATPase_C_sf"/>
</dbReference>
<feature type="chain" id="PRO_5047093155" evidence="3">
    <location>
        <begin position="24"/>
        <end position="632"/>
    </location>
</feature>
<feature type="transmembrane region" description="Helical" evidence="2">
    <location>
        <begin position="416"/>
        <end position="436"/>
    </location>
</feature>
<protein>
    <submittedName>
        <fullName evidence="4">Tetratricopeptide repeat protein</fullName>
    </submittedName>
</protein>
<dbReference type="SMART" id="SM00028">
    <property type="entry name" value="TPR"/>
    <property type="match status" value="3"/>
</dbReference>
<dbReference type="InterPro" id="IPR011990">
    <property type="entry name" value="TPR-like_helical_dom_sf"/>
</dbReference>
<keyword evidence="2" id="KW-0472">Membrane</keyword>
<dbReference type="PROSITE" id="PS50005">
    <property type="entry name" value="TPR"/>
    <property type="match status" value="1"/>
</dbReference>
<accession>A0ABS1WL44</accession>
<dbReference type="RefSeq" id="WP_203000233.1">
    <property type="nucleotide sequence ID" value="NZ_JAEMEF010000006.1"/>
</dbReference>
<dbReference type="Gene3D" id="3.30.565.10">
    <property type="entry name" value="Histidine kinase-like ATPase, C-terminal domain"/>
    <property type="match status" value="1"/>
</dbReference>
<keyword evidence="2" id="KW-1133">Transmembrane helix</keyword>
<keyword evidence="3" id="KW-0732">Signal</keyword>
<comment type="caution">
    <text evidence="4">The sequence shown here is derived from an EMBL/GenBank/DDBJ whole genome shotgun (WGS) entry which is preliminary data.</text>
</comment>
<keyword evidence="2" id="KW-0812">Transmembrane</keyword>
<dbReference type="Gene3D" id="1.25.40.10">
    <property type="entry name" value="Tetratricopeptide repeat domain"/>
    <property type="match status" value="2"/>
</dbReference>
<organism evidence="4 5">
    <name type="scientific">Olleya sediminilitoris</name>
    <dbReference type="NCBI Taxonomy" id="2795739"/>
    <lineage>
        <taxon>Bacteria</taxon>
        <taxon>Pseudomonadati</taxon>
        <taxon>Bacteroidota</taxon>
        <taxon>Flavobacteriia</taxon>
        <taxon>Flavobacteriales</taxon>
        <taxon>Flavobacteriaceae</taxon>
    </lineage>
</organism>
<evidence type="ECO:0000313" key="5">
    <source>
        <dbReference type="Proteomes" id="UP000605013"/>
    </source>
</evidence>
<name>A0ABS1WL44_9FLAO</name>
<dbReference type="CDD" id="cd16917">
    <property type="entry name" value="HATPase_UhpB-NarQ-NarX-like"/>
    <property type="match status" value="1"/>
</dbReference>
<keyword evidence="1" id="KW-0802">TPR repeat</keyword>
<dbReference type="EMBL" id="JAEMEF010000006">
    <property type="protein sequence ID" value="MBL7559842.1"/>
    <property type="molecule type" value="Genomic_DNA"/>
</dbReference>
<dbReference type="Pfam" id="PF13424">
    <property type="entry name" value="TPR_12"/>
    <property type="match status" value="1"/>
</dbReference>
<evidence type="ECO:0000256" key="3">
    <source>
        <dbReference type="SAM" id="SignalP"/>
    </source>
</evidence>
<feature type="signal peptide" evidence="3">
    <location>
        <begin position="1"/>
        <end position="23"/>
    </location>
</feature>
<sequence length="632" mass="72756">MKIVNKSFLFFCLINLFLSSVLSQETLNDEDSIAFYYKKAKDKTIGFESRLNLISNALNRVNNNTENKYFLQIINTKSYLHYSLKQTDSALIFAKLLLDRSKESEDFKMQKLALKKLADYNRINLDYIESYKYYVNLKELSKKTEDTLSAIKALQFISSIQSVIGLPYESEASAVECLGLLDEINSTSKVLKSKVGIYNQLGIIYKDLKNYQRALILYNKALAITNNTGYISTLLNNKANVYRELNKFEEAEKLLDSVYKRNINNKNSAIRNRALDNLGFVQSKLDKEIGIQNLKLALKYREKDNDEFGVYTSCMHIGEHYLNKNEIKNARFYALKAFNIAEKLESKTYTLEALELLNKLSDDKYVKEYITLKDSIQEAKLKSTNKYASVKYDYAKQTLLAKENELEKEKQKRLKFVYLAGIILILISAAFLYFLLKAKHKKEKLQQVFNTEARISKKVHDEVANDVYKVMTKLQSNDSSISNDFVLDDLESIYTKTRDISRENNSIEVEEDFENLITDLLLSFKNQSTNIITKNLSNLDWTSISALKKMAIYRVLQELMVNMKKHSEASFVVVNFSKKNEKLIIKYTDNGKGSTLKKANGLDNVENRISAIDGTITFETESNKGFKALIIV</sequence>
<evidence type="ECO:0000256" key="2">
    <source>
        <dbReference type="SAM" id="Phobius"/>
    </source>
</evidence>
<proteinExistence type="predicted"/>
<reference evidence="4 5" key="1">
    <citation type="submission" date="2020-12" db="EMBL/GenBank/DDBJ databases">
        <title>Olleya sediminilitoris sp. nov., isolated from a tidal flat.</title>
        <authorList>
            <person name="Park S."/>
            <person name="Yoon J.-H."/>
        </authorList>
    </citation>
    <scope>NUCLEOTIDE SEQUENCE [LARGE SCALE GENOMIC DNA]</scope>
    <source>
        <strain evidence="4 5">YSTF-M6</strain>
    </source>
</reference>
<dbReference type="SUPFAM" id="SSF55874">
    <property type="entry name" value="ATPase domain of HSP90 chaperone/DNA topoisomerase II/histidine kinase"/>
    <property type="match status" value="1"/>
</dbReference>
<dbReference type="InterPro" id="IPR019734">
    <property type="entry name" value="TPR_rpt"/>
</dbReference>
<evidence type="ECO:0000256" key="1">
    <source>
        <dbReference type="PROSITE-ProRule" id="PRU00339"/>
    </source>
</evidence>
<feature type="repeat" description="TPR" evidence="1">
    <location>
        <begin position="195"/>
        <end position="228"/>
    </location>
</feature>
<evidence type="ECO:0000313" key="4">
    <source>
        <dbReference type="EMBL" id="MBL7559842.1"/>
    </source>
</evidence>
<gene>
    <name evidence="4" type="ORF">JAO71_08505</name>
</gene>
<dbReference type="SUPFAM" id="SSF48452">
    <property type="entry name" value="TPR-like"/>
    <property type="match status" value="1"/>
</dbReference>
<keyword evidence="5" id="KW-1185">Reference proteome</keyword>